<dbReference type="EMBL" id="CYZU01000054">
    <property type="protein sequence ID" value="CUP07326.1"/>
    <property type="molecule type" value="Genomic_DNA"/>
</dbReference>
<gene>
    <name evidence="3" type="ORF">ERS852491_04194</name>
</gene>
<protein>
    <submittedName>
        <fullName evidence="3">Glycosyl hydrolases family 35</fullName>
    </submittedName>
</protein>
<dbReference type="Proteomes" id="UP000095544">
    <property type="component" value="Unassembled WGS sequence"/>
</dbReference>
<feature type="domain" description="Glycoside hydrolase 35 catalytic" evidence="1">
    <location>
        <begin position="8"/>
        <end position="81"/>
    </location>
</feature>
<evidence type="ECO:0000259" key="1">
    <source>
        <dbReference type="Pfam" id="PF01301"/>
    </source>
</evidence>
<dbReference type="InterPro" id="IPR017853">
    <property type="entry name" value="GH"/>
</dbReference>
<reference evidence="3 4" key="1">
    <citation type="submission" date="2015-09" db="EMBL/GenBank/DDBJ databases">
        <authorList>
            <consortium name="Pathogen Informatics"/>
        </authorList>
    </citation>
    <scope>NUCLEOTIDE SEQUENCE [LARGE SCALE GENOMIC DNA]</scope>
    <source>
        <strain evidence="3 4">2789STDY5834876</strain>
    </source>
</reference>
<accession>A0A174KA47</accession>
<dbReference type="Pfam" id="PF01301">
    <property type="entry name" value="Glyco_hydro_35"/>
    <property type="match status" value="1"/>
</dbReference>
<evidence type="ECO:0000313" key="4">
    <source>
        <dbReference type="Proteomes" id="UP000095544"/>
    </source>
</evidence>
<evidence type="ECO:0000313" key="3">
    <source>
        <dbReference type="EMBL" id="CUP07326.1"/>
    </source>
</evidence>
<dbReference type="Pfam" id="PF18120">
    <property type="entry name" value="DUF5597"/>
    <property type="match status" value="1"/>
</dbReference>
<dbReference type="GO" id="GO:0016787">
    <property type="term" value="F:hydrolase activity"/>
    <property type="evidence" value="ECO:0007669"/>
    <property type="project" value="UniProtKB-KW"/>
</dbReference>
<name>A0A174KA47_9FIRM</name>
<dbReference type="SUPFAM" id="SSF51445">
    <property type="entry name" value="(Trans)glycosidases"/>
    <property type="match status" value="1"/>
</dbReference>
<dbReference type="RefSeq" id="WP_055154883.1">
    <property type="nucleotide sequence ID" value="NZ_CYZU01000054.1"/>
</dbReference>
<dbReference type="InterPro" id="IPR040719">
    <property type="entry name" value="DUF5597"/>
</dbReference>
<keyword evidence="3" id="KW-0378">Hydrolase</keyword>
<organism evidence="3 4">
    <name type="scientific">Faecalicatena contorta</name>
    <dbReference type="NCBI Taxonomy" id="39482"/>
    <lineage>
        <taxon>Bacteria</taxon>
        <taxon>Bacillati</taxon>
        <taxon>Bacillota</taxon>
        <taxon>Clostridia</taxon>
        <taxon>Lachnospirales</taxon>
        <taxon>Lachnospiraceae</taxon>
        <taxon>Faecalicatena</taxon>
    </lineage>
</organism>
<dbReference type="STRING" id="39482.ERS852491_04194"/>
<evidence type="ECO:0000259" key="2">
    <source>
        <dbReference type="Pfam" id="PF18120"/>
    </source>
</evidence>
<dbReference type="Gene3D" id="2.60.220.20">
    <property type="entry name" value="putative beta-Galactosidase from caulobacter crescentus"/>
    <property type="match status" value="1"/>
</dbReference>
<feature type="domain" description="DUF5597" evidence="2">
    <location>
        <begin position="366"/>
        <end position="525"/>
    </location>
</feature>
<dbReference type="InterPro" id="IPR031330">
    <property type="entry name" value="Gly_Hdrlase_35_cat"/>
</dbReference>
<sequence length="548" mass="61676">MKRFMESKGKKVFVVGGQAHNSSSYGASVDEACAAVRAVGGNTVEIPVYWENIEPKEGQFYFGDVEQIYHKVRENGLYLIVLWFGTWKNGTCKYAPSWVKLDGRRFHRVVAENGAKIPVLSPHCRETMEADGKAFQKLMERLAILDPEGETILAVQAENEPGIMNGPARDYGSRATEAFTCPLPEKMLGMLVAFPDSQVAGCWEANGRKTQSWSEAFGRHAEEIFTAYAVAGYVNEVARRGRTCYQTTVYTNVWVDNHRLKIPGKDYPSGGAVSLVMDVWKYVADALDFISPDNYQQTNQGYMACCDCYSRNDNPLFIPESGLLEWNSRFMFSAVADYRAIGICAFGIESILNDGEIGAQEQAVAESLQILGALAPGLVRYHDKPMTAVMQEEYAQYQYLELGHYVGIAYFTNCNSLVGRMGTDWNWHNYQHKDYLKRQKRGGCRGRGIIIQSDENEFLIAGDGFQLNLLPADGETPVNYLAGSDFHLTRSLDFISIEEGVFNEDGEFEVHRRRNGDEADFGIWVEPDVKVVRVRLCGWNEENRHEDI</sequence>
<dbReference type="OrthoDB" id="9800974at2"/>
<proteinExistence type="predicted"/>
<dbReference type="AlphaFoldDB" id="A0A174KA47"/>
<dbReference type="Gene3D" id="3.20.20.80">
    <property type="entry name" value="Glycosidases"/>
    <property type="match status" value="1"/>
</dbReference>